<organism evidence="3 4">
    <name type="scientific">Yoonia rhodophyticola</name>
    <dbReference type="NCBI Taxonomy" id="3137370"/>
    <lineage>
        <taxon>Bacteria</taxon>
        <taxon>Pseudomonadati</taxon>
        <taxon>Pseudomonadota</taxon>
        <taxon>Alphaproteobacteria</taxon>
        <taxon>Rhodobacterales</taxon>
        <taxon>Paracoccaceae</taxon>
        <taxon>Yoonia</taxon>
    </lineage>
</organism>
<name>A0AAN0M9Z0_9RHOB</name>
<dbReference type="RefSeq" id="WP_342075130.1">
    <property type="nucleotide sequence ID" value="NZ_CP151764.2"/>
</dbReference>
<dbReference type="Proteomes" id="UP001470809">
    <property type="component" value="Plasmid pSS1-5"/>
</dbReference>
<feature type="region of interest" description="Disordered" evidence="2">
    <location>
        <begin position="153"/>
        <end position="188"/>
    </location>
</feature>
<keyword evidence="4" id="KW-1185">Reference proteome</keyword>
<protein>
    <submittedName>
        <fullName evidence="3">Uncharacterized protein</fullName>
    </submittedName>
</protein>
<evidence type="ECO:0000313" key="4">
    <source>
        <dbReference type="Proteomes" id="UP001470809"/>
    </source>
</evidence>
<reference evidence="4" key="1">
    <citation type="submission" date="2024-04" db="EMBL/GenBank/DDBJ databases">
        <title>Phylogenomic analyses of a clade within the roseobacter group suggest taxonomic reassignments of species of the genera Aestuariivita, Citreicella, Loktanella, Nautella, Pelagibaca, Ruegeria, Thalassobius, Thiobacimonas and Tropicibacter, and the proposal o.</title>
        <authorList>
            <person name="Jeon C.O."/>
        </authorList>
    </citation>
    <scope>NUCLEOTIDE SEQUENCE [LARGE SCALE GENOMIC DNA]</scope>
    <source>
        <strain evidence="4">SS1-5</strain>
        <plasmid evidence="4">pSS1-5</plasmid>
    </source>
</reference>
<keyword evidence="1" id="KW-0175">Coiled coil</keyword>
<gene>
    <name evidence="3" type="ORF">AABB31_01445</name>
</gene>
<proteinExistence type="predicted"/>
<evidence type="ECO:0000313" key="3">
    <source>
        <dbReference type="EMBL" id="WZU65798.1"/>
    </source>
</evidence>
<keyword evidence="3" id="KW-0614">Plasmid</keyword>
<evidence type="ECO:0000256" key="1">
    <source>
        <dbReference type="SAM" id="Coils"/>
    </source>
</evidence>
<feature type="coiled-coil region" evidence="1">
    <location>
        <begin position="120"/>
        <end position="147"/>
    </location>
</feature>
<sequence>MPDDARQNYRLRLGPVVSNLLDTLAEPTPVALDAEVKKLLAGREQLTVLEQKGAEDTARLRRFMQQHAEMAEALSATSDSVSKLTDMMDHRTREMVTIFLHVSSLVGSRYAEGEELAHIHRRFKELNSDLETQIDRLLSQVREQKQTRETKVAQVTARAEEERLTLPERNAETGIPEIPQQRRGGVER</sequence>
<feature type="compositionally biased region" description="Basic and acidic residues" evidence="2">
    <location>
        <begin position="158"/>
        <end position="171"/>
    </location>
</feature>
<reference evidence="3 4" key="2">
    <citation type="submission" date="2024-08" db="EMBL/GenBank/DDBJ databases">
        <title>Phylogenomic analyses of a clade within the roseobacter group suggest taxonomic reassignments of species of the genera Aestuariivita, Citreicella, Loktanella, Nautella, Pelagibaca, Ruegeria, Thalassobius, Thiobacimonas and Tropicibacter, and the proposal o.</title>
        <authorList>
            <person name="Jeon C.O."/>
        </authorList>
    </citation>
    <scope>NUCLEOTIDE SEQUENCE [LARGE SCALE GENOMIC DNA]</scope>
    <source>
        <strain evidence="3 4">SS1-5</strain>
        <plasmid evidence="3 4">pSS1-5</plasmid>
    </source>
</reference>
<dbReference type="EMBL" id="CP151764">
    <property type="protein sequence ID" value="WZU65798.1"/>
    <property type="molecule type" value="Genomic_DNA"/>
</dbReference>
<geneLocation type="plasmid" evidence="3 4">
    <name>pSS1-5</name>
</geneLocation>
<accession>A0AAN0M9Z0</accession>
<evidence type="ECO:0000256" key="2">
    <source>
        <dbReference type="SAM" id="MobiDB-lite"/>
    </source>
</evidence>
<dbReference type="KEGG" id="yrh:AABB31_01445"/>
<dbReference type="AlphaFoldDB" id="A0AAN0M9Z0"/>